<dbReference type="SUPFAM" id="SSF52402">
    <property type="entry name" value="Adenine nucleotide alpha hydrolases-like"/>
    <property type="match status" value="1"/>
</dbReference>
<feature type="binding site" evidence="8">
    <location>
        <begin position="261"/>
        <end position="268"/>
    </location>
    <ligand>
        <name>FAD</name>
        <dbReference type="ChEBI" id="CHEBI:57692"/>
    </ligand>
</feature>
<dbReference type="PIRSF" id="PIRSF000089">
    <property type="entry name" value="Electra_flavoP_a"/>
    <property type="match status" value="1"/>
</dbReference>
<dbReference type="SMART" id="SM00893">
    <property type="entry name" value="ETF"/>
    <property type="match status" value="1"/>
</dbReference>
<dbReference type="PANTHER" id="PTHR43153">
    <property type="entry name" value="ELECTRON TRANSFER FLAVOPROTEIN ALPHA"/>
    <property type="match status" value="1"/>
</dbReference>
<feature type="domain" description="Electron transfer flavoprotein alpha/beta-subunit N-terminal" evidence="9">
    <location>
        <begin position="4"/>
        <end position="185"/>
    </location>
</feature>
<dbReference type="Gene3D" id="3.40.50.620">
    <property type="entry name" value="HUPs"/>
    <property type="match status" value="1"/>
</dbReference>
<keyword evidence="4" id="KW-0285">Flavoprotein</keyword>
<dbReference type="Gene3D" id="3.40.50.1220">
    <property type="entry name" value="TPP-binding domain"/>
    <property type="match status" value="1"/>
</dbReference>
<keyword evidence="11" id="KW-1185">Reference proteome</keyword>
<comment type="cofactor">
    <cofactor evidence="8">
        <name>FAD</name>
        <dbReference type="ChEBI" id="CHEBI:57692"/>
    </cofactor>
    <text evidence="8">Binds 1 FAD per dimer.</text>
</comment>
<keyword evidence="3" id="KW-0813">Transport</keyword>
<evidence type="ECO:0000256" key="3">
    <source>
        <dbReference type="ARBA" id="ARBA00022448"/>
    </source>
</evidence>
<dbReference type="SUPFAM" id="SSF52467">
    <property type="entry name" value="DHS-like NAD/FAD-binding domain"/>
    <property type="match status" value="1"/>
</dbReference>
<evidence type="ECO:0000256" key="8">
    <source>
        <dbReference type="PIRSR" id="PIRSR000089-1"/>
    </source>
</evidence>
<dbReference type="OrthoDB" id="9770286at2"/>
<feature type="binding site" evidence="8">
    <location>
        <position position="207"/>
    </location>
    <ligand>
        <name>FAD</name>
        <dbReference type="ChEBI" id="CHEBI:57692"/>
    </ligand>
</feature>
<evidence type="ECO:0000259" key="9">
    <source>
        <dbReference type="SMART" id="SM00893"/>
    </source>
</evidence>
<proteinExistence type="inferred from homology"/>
<dbReference type="InterPro" id="IPR014729">
    <property type="entry name" value="Rossmann-like_a/b/a_fold"/>
</dbReference>
<accession>A0A1L2ZK46</accession>
<evidence type="ECO:0000256" key="2">
    <source>
        <dbReference type="ARBA" id="ARBA00011355"/>
    </source>
</evidence>
<dbReference type="Pfam" id="PF00766">
    <property type="entry name" value="ETF_alpha"/>
    <property type="match status" value="1"/>
</dbReference>
<evidence type="ECO:0000313" key="10">
    <source>
        <dbReference type="EMBL" id="APF39694.1"/>
    </source>
</evidence>
<sequence>MAFSLVYLDSISSPLSGASLELIAAGRRLGDPVVVSAQPVSDESVAELGAAGVSGVVVPENAGTEAQTNFLTFETQLLAIALSETEASGVVLPNSLNGKEIAARLGVKLNAGVVTDAVDIAEDGTVTKSVLAGAYTTQARVTEGPLIVTLKANSVEYTAPAAAEEPDLLEIPVEDPAPGARVVEVREKAVSGRPDLTAARIVVSGGRGVDGDFTPVEDLADALGAAVGASRAAVDAGWINHDLQVGQTGKTVAPQLYIAAGISGAIQHKAGMQTSRVIVAVNDDPDSPIFEIADLGIVGDLKNVLPQAAAELRKRND</sequence>
<organism evidence="10 11">
    <name type="scientific">Neomicrococcus aestuarii</name>
    <dbReference type="NCBI Taxonomy" id="556325"/>
    <lineage>
        <taxon>Bacteria</taxon>
        <taxon>Bacillati</taxon>
        <taxon>Actinomycetota</taxon>
        <taxon>Actinomycetes</taxon>
        <taxon>Micrococcales</taxon>
        <taxon>Micrococcaceae</taxon>
        <taxon>Neomicrococcus</taxon>
    </lineage>
</organism>
<reference evidence="10 11" key="1">
    <citation type="submission" date="2016-11" db="EMBL/GenBank/DDBJ databases">
        <title>Genome sequencing of Zhihengliuella aestuarii B18 antagonistic to Plasmodiophora brassicae.</title>
        <authorList>
            <person name="Luo Y."/>
        </authorList>
    </citation>
    <scope>NUCLEOTIDE SEQUENCE [LARGE SCALE GENOMIC DNA]</scope>
    <source>
        <strain evidence="10 11">B18</strain>
    </source>
</reference>
<dbReference type="InterPro" id="IPR014731">
    <property type="entry name" value="ETF_asu_C"/>
</dbReference>
<name>A0A1L2ZK46_9MICC</name>
<dbReference type="GO" id="GO:0050660">
    <property type="term" value="F:flavin adenine dinucleotide binding"/>
    <property type="evidence" value="ECO:0007669"/>
    <property type="project" value="InterPro"/>
</dbReference>
<dbReference type="FunFam" id="3.40.50.1220:FF:000001">
    <property type="entry name" value="Electron transfer flavoprotein, alpha subunit"/>
    <property type="match status" value="1"/>
</dbReference>
<protein>
    <submittedName>
        <fullName evidence="10">Electron transfer flavoprotein subunit alpha</fullName>
    </submittedName>
</protein>
<feature type="binding site" evidence="8">
    <location>
        <begin position="244"/>
        <end position="248"/>
    </location>
    <ligand>
        <name>FAD</name>
        <dbReference type="ChEBI" id="CHEBI:57692"/>
    </ligand>
</feature>
<dbReference type="AlphaFoldDB" id="A0A1L2ZK46"/>
<feature type="binding site" evidence="8">
    <location>
        <begin position="230"/>
        <end position="231"/>
    </location>
    <ligand>
        <name>FAD</name>
        <dbReference type="ChEBI" id="CHEBI:57692"/>
    </ligand>
</feature>
<dbReference type="PROSITE" id="PS00696">
    <property type="entry name" value="ETF_ALPHA"/>
    <property type="match status" value="1"/>
</dbReference>
<dbReference type="InterPro" id="IPR018206">
    <property type="entry name" value="ETF_asu_C_CS"/>
</dbReference>
<dbReference type="KEGG" id="nae:BHE16_00190"/>
<dbReference type="Pfam" id="PF01012">
    <property type="entry name" value="ETF"/>
    <property type="match status" value="1"/>
</dbReference>
<evidence type="ECO:0000256" key="1">
    <source>
        <dbReference type="ARBA" id="ARBA00005817"/>
    </source>
</evidence>
<dbReference type="STRING" id="556325.BHE16_00190"/>
<keyword evidence="5 8" id="KW-0274">FAD</keyword>
<comment type="similarity">
    <text evidence="1">Belongs to the ETF alpha-subunit/FixB family.</text>
</comment>
<dbReference type="Proteomes" id="UP000183530">
    <property type="component" value="Chromosome"/>
</dbReference>
<keyword evidence="6" id="KW-0249">Electron transport</keyword>
<dbReference type="InterPro" id="IPR014730">
    <property type="entry name" value="ETF_a/b_N"/>
</dbReference>
<dbReference type="InterPro" id="IPR029035">
    <property type="entry name" value="DHS-like_NAD/FAD-binding_dom"/>
</dbReference>
<evidence type="ECO:0000256" key="4">
    <source>
        <dbReference type="ARBA" id="ARBA00022630"/>
    </source>
</evidence>
<dbReference type="InterPro" id="IPR001308">
    <property type="entry name" value="ETF_a/FixB"/>
</dbReference>
<feature type="binding site" evidence="8">
    <location>
        <position position="282"/>
    </location>
    <ligand>
        <name>FAD</name>
        <dbReference type="ChEBI" id="CHEBI:57692"/>
    </ligand>
</feature>
<dbReference type="EMBL" id="CP018135">
    <property type="protein sequence ID" value="APF39694.1"/>
    <property type="molecule type" value="Genomic_DNA"/>
</dbReference>
<dbReference type="PANTHER" id="PTHR43153:SF1">
    <property type="entry name" value="ELECTRON TRANSFER FLAVOPROTEIN SUBUNIT ALPHA, MITOCHONDRIAL"/>
    <property type="match status" value="1"/>
</dbReference>
<dbReference type="GO" id="GO:0009055">
    <property type="term" value="F:electron transfer activity"/>
    <property type="evidence" value="ECO:0007669"/>
    <property type="project" value="InterPro"/>
</dbReference>
<comment type="subunit">
    <text evidence="2">Heterodimer of an alpha and a beta subunit.</text>
</comment>
<evidence type="ECO:0000313" key="11">
    <source>
        <dbReference type="Proteomes" id="UP000183530"/>
    </source>
</evidence>
<evidence type="ECO:0000256" key="6">
    <source>
        <dbReference type="ARBA" id="ARBA00022982"/>
    </source>
</evidence>
<comment type="function">
    <text evidence="7">The electron transfer flavoprotein serves as a specific electron acceptor for other dehydrogenases. It transfers the electrons to the main respiratory chain via ETF-ubiquinone oxidoreductase (ETF dehydrogenase).</text>
</comment>
<evidence type="ECO:0000256" key="5">
    <source>
        <dbReference type="ARBA" id="ARBA00022827"/>
    </source>
</evidence>
<dbReference type="RefSeq" id="WP_071893099.1">
    <property type="nucleotide sequence ID" value="NZ_CP018135.1"/>
</dbReference>
<gene>
    <name evidence="10" type="ORF">BHE16_00190</name>
</gene>
<dbReference type="GO" id="GO:0033539">
    <property type="term" value="P:fatty acid beta-oxidation using acyl-CoA dehydrogenase"/>
    <property type="evidence" value="ECO:0007669"/>
    <property type="project" value="TreeGrafter"/>
</dbReference>
<evidence type="ECO:0000256" key="7">
    <source>
        <dbReference type="ARBA" id="ARBA00025649"/>
    </source>
</evidence>